<keyword evidence="3" id="KW-1185">Reference proteome</keyword>
<reference evidence="2" key="1">
    <citation type="submission" date="2013-08" db="EMBL/GenBank/DDBJ databases">
        <title>Gene expansion shapes genome architecture in the human pathogen Lichtheimia corymbifera: an evolutionary genomics analysis in the ancient terrestrial Mucorales (Mucoromycotina).</title>
        <authorList>
            <person name="Schwartze V.U."/>
            <person name="Winter S."/>
            <person name="Shelest E."/>
            <person name="Marcet-Houben M."/>
            <person name="Horn F."/>
            <person name="Wehner S."/>
            <person name="Hoffmann K."/>
            <person name="Riege K."/>
            <person name="Sammeth M."/>
            <person name="Nowrousian M."/>
            <person name="Valiante V."/>
            <person name="Linde J."/>
            <person name="Jacobsen I.D."/>
            <person name="Marz M."/>
            <person name="Brakhage A.A."/>
            <person name="Gabaldon T."/>
            <person name="Bocker S."/>
            <person name="Voigt K."/>
        </authorList>
    </citation>
    <scope>NUCLEOTIDE SEQUENCE [LARGE SCALE GENOMIC DNA]</scope>
    <source>
        <strain evidence="2">FSU 9682</strain>
    </source>
</reference>
<evidence type="ECO:0000313" key="2">
    <source>
        <dbReference type="EMBL" id="CDH53345.1"/>
    </source>
</evidence>
<organism evidence="2 3">
    <name type="scientific">Lichtheimia corymbifera JMRC:FSU:9682</name>
    <dbReference type="NCBI Taxonomy" id="1263082"/>
    <lineage>
        <taxon>Eukaryota</taxon>
        <taxon>Fungi</taxon>
        <taxon>Fungi incertae sedis</taxon>
        <taxon>Mucoromycota</taxon>
        <taxon>Mucoromycotina</taxon>
        <taxon>Mucoromycetes</taxon>
        <taxon>Mucorales</taxon>
        <taxon>Lichtheimiaceae</taxon>
        <taxon>Lichtheimia</taxon>
    </lineage>
</organism>
<dbReference type="AlphaFoldDB" id="A0A068RUE7"/>
<comment type="caution">
    <text evidence="2">The sequence shown here is derived from an EMBL/GenBank/DDBJ whole genome shotgun (WGS) entry which is preliminary data.</text>
</comment>
<accession>A0A068RUE7</accession>
<evidence type="ECO:0000313" key="3">
    <source>
        <dbReference type="Proteomes" id="UP000027586"/>
    </source>
</evidence>
<evidence type="ECO:0000256" key="1">
    <source>
        <dbReference type="SAM" id="MobiDB-lite"/>
    </source>
</evidence>
<dbReference type="VEuPathDB" id="FungiDB:LCOR_04703.1"/>
<feature type="region of interest" description="Disordered" evidence="1">
    <location>
        <begin position="1"/>
        <end position="21"/>
    </location>
</feature>
<dbReference type="Proteomes" id="UP000027586">
    <property type="component" value="Unassembled WGS sequence"/>
</dbReference>
<dbReference type="EMBL" id="CBTN010000017">
    <property type="protein sequence ID" value="CDH53345.1"/>
    <property type="molecule type" value="Genomic_DNA"/>
</dbReference>
<dbReference type="OrthoDB" id="5372507at2759"/>
<sequence length="240" mass="27131">MVLHLPITHDTTDNHSSNTTHAFTNTKKKASRKVRFAEDTLSNQKTEHWLQELCTIESAIEDDLLQCDFDELSEKTEEAHAMMEMILSTQKKICDDNMRQAAMWQEKLDALENSKPSIATQRILESLAAMATRINNNVSCDSHYSLNPSSVETPSFMQEQQHPTIMHRRTNKAESEMSTMADISNNKTNMECIMIGVSDNGGNTINQTSISERILQPCRSQSFDKLDVILQHSPQKAATD</sequence>
<name>A0A068RUE7_9FUNG</name>
<proteinExistence type="predicted"/>
<gene>
    <name evidence="2" type="ORF">LCOR_04703.1</name>
</gene>
<protein>
    <submittedName>
        <fullName evidence="2">Uncharacterized protein</fullName>
    </submittedName>
</protein>